<dbReference type="Proteomes" id="UP000503129">
    <property type="component" value="Chromosome"/>
</dbReference>
<dbReference type="InterPro" id="IPR001789">
    <property type="entry name" value="Sig_transdc_resp-reg_receiver"/>
</dbReference>
<evidence type="ECO:0000313" key="6">
    <source>
        <dbReference type="Proteomes" id="UP000503129"/>
    </source>
</evidence>
<evidence type="ECO:0000259" key="4">
    <source>
        <dbReference type="PROSITE" id="PS50110"/>
    </source>
</evidence>
<feature type="modified residue" description="4-aspartylphosphate" evidence="2">
    <location>
        <position position="396"/>
    </location>
</feature>
<dbReference type="KEGG" id="bsen:DP114_04935"/>
<dbReference type="SUPFAM" id="SSF52172">
    <property type="entry name" value="CheY-like"/>
    <property type="match status" value="1"/>
</dbReference>
<dbReference type="Gene3D" id="3.40.50.2300">
    <property type="match status" value="1"/>
</dbReference>
<name>A0A856MEF7_9CYAN</name>
<feature type="region of interest" description="Disordered" evidence="3">
    <location>
        <begin position="257"/>
        <end position="279"/>
    </location>
</feature>
<keyword evidence="1 2" id="KW-0597">Phosphoprotein</keyword>
<dbReference type="InterPro" id="IPR025497">
    <property type="entry name" value="PatA-like_N"/>
</dbReference>
<keyword evidence="6" id="KW-1185">Reference proteome</keyword>
<accession>A0A856MEF7</accession>
<dbReference type="EMBL" id="CP030118">
    <property type="protein sequence ID" value="QDL07336.1"/>
    <property type="molecule type" value="Genomic_DNA"/>
</dbReference>
<dbReference type="PANTHER" id="PTHR44591">
    <property type="entry name" value="STRESS RESPONSE REGULATOR PROTEIN 1"/>
    <property type="match status" value="1"/>
</dbReference>
<dbReference type="RefSeq" id="WP_171975589.1">
    <property type="nucleotide sequence ID" value="NZ_CAWOXK010000001.1"/>
</dbReference>
<feature type="region of interest" description="Disordered" evidence="3">
    <location>
        <begin position="312"/>
        <end position="332"/>
    </location>
</feature>
<feature type="domain" description="Response regulatory" evidence="4">
    <location>
        <begin position="347"/>
        <end position="463"/>
    </location>
</feature>
<protein>
    <submittedName>
        <fullName evidence="5">Response regulator</fullName>
    </submittedName>
</protein>
<evidence type="ECO:0000313" key="5">
    <source>
        <dbReference type="EMBL" id="QDL07336.1"/>
    </source>
</evidence>
<dbReference type="SMART" id="SM00448">
    <property type="entry name" value="REC"/>
    <property type="match status" value="1"/>
</dbReference>
<dbReference type="Pfam" id="PF14332">
    <property type="entry name" value="DUF4388"/>
    <property type="match status" value="1"/>
</dbReference>
<evidence type="ECO:0000256" key="1">
    <source>
        <dbReference type="ARBA" id="ARBA00022553"/>
    </source>
</evidence>
<organism evidence="5 6">
    <name type="scientific">Brasilonema sennae CENA114</name>
    <dbReference type="NCBI Taxonomy" id="415709"/>
    <lineage>
        <taxon>Bacteria</taxon>
        <taxon>Bacillati</taxon>
        <taxon>Cyanobacteriota</taxon>
        <taxon>Cyanophyceae</taxon>
        <taxon>Nostocales</taxon>
        <taxon>Scytonemataceae</taxon>
        <taxon>Brasilonema</taxon>
        <taxon>Bromeliae group (in: Brasilonema)</taxon>
    </lineage>
</organism>
<dbReference type="AlphaFoldDB" id="A0A856MEF7"/>
<evidence type="ECO:0000256" key="2">
    <source>
        <dbReference type="PROSITE-ProRule" id="PRU00169"/>
    </source>
</evidence>
<dbReference type="PANTHER" id="PTHR44591:SF23">
    <property type="entry name" value="CHEY SUBFAMILY"/>
    <property type="match status" value="1"/>
</dbReference>
<dbReference type="InterPro" id="IPR050595">
    <property type="entry name" value="Bact_response_regulator"/>
</dbReference>
<reference evidence="5 6" key="1">
    <citation type="submission" date="2018-06" db="EMBL/GenBank/DDBJ databases">
        <title>Comparative genomics of Brasilonema spp. strains.</title>
        <authorList>
            <person name="Alvarenga D.O."/>
            <person name="Fiore M.F."/>
            <person name="Varani A.M."/>
        </authorList>
    </citation>
    <scope>NUCLEOTIDE SEQUENCE [LARGE SCALE GENOMIC DNA]</scope>
    <source>
        <strain evidence="5 6">CENA114</strain>
    </source>
</reference>
<dbReference type="InterPro" id="IPR024186">
    <property type="entry name" value="Sig_transdc_resp-reg_PatA"/>
</dbReference>
<dbReference type="PIRSF" id="PIRSF005897">
    <property type="entry name" value="RR_PatA"/>
    <property type="match status" value="1"/>
</dbReference>
<dbReference type="Pfam" id="PF00072">
    <property type="entry name" value="Response_reg"/>
    <property type="match status" value="1"/>
</dbReference>
<dbReference type="PROSITE" id="PS50110">
    <property type="entry name" value="RESPONSE_REGULATORY"/>
    <property type="match status" value="1"/>
</dbReference>
<feature type="compositionally biased region" description="Polar residues" evidence="3">
    <location>
        <begin position="258"/>
        <end position="279"/>
    </location>
</feature>
<evidence type="ECO:0000256" key="3">
    <source>
        <dbReference type="SAM" id="MobiDB-lite"/>
    </source>
</evidence>
<dbReference type="GO" id="GO:0000160">
    <property type="term" value="P:phosphorelay signal transduction system"/>
    <property type="evidence" value="ECO:0007669"/>
    <property type="project" value="InterPro"/>
</dbReference>
<gene>
    <name evidence="5" type="ORF">DP114_04935</name>
</gene>
<dbReference type="InterPro" id="IPR011006">
    <property type="entry name" value="CheY-like_superfamily"/>
</dbReference>
<sequence>MQPVPPSFTNIAQSLAALSQQRASGELIFSSGANEWHLYFFLGRLLYATGGVHRVRRWYRALKQDCPNLIFDARNLKENELWEYHLLNESINKNQISLTSAKSIIEKIVEEVLFSLVAHSDLKSVWLPKKLYPIALIEVNQSLYTALDLCKQWRNMGLGTLCPDMAPIFKQFTSEQNLKISKTLFRLRQLINGENTIWDIALHTRQSVTTAATIVQDLAHQGVIELLNVPDLRVPRATISAPSRQKQTQASAVLVGNKTHTSSSQILPNPSTKTDSHQTPKLMGLSTDNTTPDSIFDSPKIDLIQPKEITSFQTPELTEPSKENNRPQSTFDSPKIELIQPKETASIVAYIDDSQSENLIMSEILKLAGYRYVNIQDPVTALPILLEYKPNLIFLDLIMPIANGYEICTQIRRVSAFKNTPVVIVTSSDGIIDRVRSKIVGSSGFLAKPITKEKVLKVLQKHLPTPLAVQSTHLQTVQV</sequence>
<proteinExistence type="predicted"/>